<dbReference type="EMBL" id="JELW01000087">
    <property type="protein sequence ID" value="EXU95329.1"/>
    <property type="molecule type" value="Genomic_DNA"/>
</dbReference>
<accession>A0A0A1UMP6</accession>
<protein>
    <submittedName>
        <fullName evidence="1">Uncharacterized protein</fullName>
    </submittedName>
</protein>
<name>A0A0A1UMP6_9HYPO</name>
<comment type="caution">
    <text evidence="1">The sequence shown here is derived from an EMBL/GenBank/DDBJ whole genome shotgun (WGS) entry which is preliminary data.</text>
</comment>
<evidence type="ECO:0000313" key="1">
    <source>
        <dbReference type="EMBL" id="EXU95329.1"/>
    </source>
</evidence>
<reference evidence="1 2" key="1">
    <citation type="submission" date="2014-02" db="EMBL/GenBank/DDBJ databases">
        <title>The genome sequence of the entomopathogenic fungus Metarhizium robertsii ARSEF 2575.</title>
        <authorList>
            <person name="Giuliano Garisto Donzelli B."/>
            <person name="Roe B.A."/>
            <person name="Macmil S.L."/>
            <person name="Krasnoff S.B."/>
            <person name="Gibson D.M."/>
        </authorList>
    </citation>
    <scope>NUCLEOTIDE SEQUENCE [LARGE SCALE GENOMIC DNA]</scope>
    <source>
        <strain evidence="1 2">ARSEF 2575</strain>
    </source>
</reference>
<evidence type="ECO:0000313" key="2">
    <source>
        <dbReference type="Proteomes" id="UP000030151"/>
    </source>
</evidence>
<dbReference type="HOGENOM" id="CLU_2197541_0_0_1"/>
<dbReference type="AlphaFoldDB" id="A0A0A1UMP6"/>
<gene>
    <name evidence="1" type="ORF">X797_011611</name>
</gene>
<organism evidence="1 2">
    <name type="scientific">Metarhizium robertsii</name>
    <dbReference type="NCBI Taxonomy" id="568076"/>
    <lineage>
        <taxon>Eukaryota</taxon>
        <taxon>Fungi</taxon>
        <taxon>Dikarya</taxon>
        <taxon>Ascomycota</taxon>
        <taxon>Pezizomycotina</taxon>
        <taxon>Sordariomycetes</taxon>
        <taxon>Hypocreomycetidae</taxon>
        <taxon>Hypocreales</taxon>
        <taxon>Clavicipitaceae</taxon>
        <taxon>Metarhizium</taxon>
    </lineage>
</organism>
<proteinExistence type="predicted"/>
<dbReference type="Proteomes" id="UP000030151">
    <property type="component" value="Unassembled WGS sequence"/>
</dbReference>
<sequence>MPKPDSQQMKIAEIQRLKNAINKSIAWINEKEIEMQQLVAYIESLPRDARQRMSDSGSGSRIRQGKRETATVDNALALYNRRVIEMEEAIRQQWLKLKDLKEQKRRLQ</sequence>